<keyword evidence="3" id="KW-1003">Cell membrane</keyword>
<evidence type="ECO:0000256" key="1">
    <source>
        <dbReference type="ARBA" id="ARBA00004651"/>
    </source>
</evidence>
<comment type="caution">
    <text evidence="10">The sequence shown here is derived from an EMBL/GenBank/DDBJ whole genome shotgun (WGS) entry which is preliminary data.</text>
</comment>
<accession>A0A2M9XE63</accession>
<feature type="transmembrane region" description="Helical" evidence="8">
    <location>
        <begin position="199"/>
        <end position="222"/>
    </location>
</feature>
<evidence type="ECO:0000256" key="6">
    <source>
        <dbReference type="ARBA" id="ARBA00023136"/>
    </source>
</evidence>
<evidence type="ECO:0000256" key="3">
    <source>
        <dbReference type="ARBA" id="ARBA00022475"/>
    </source>
</evidence>
<dbReference type="RefSeq" id="WP_100705788.1">
    <property type="nucleotide sequence ID" value="NZ_NPDL01000015.1"/>
</dbReference>
<feature type="transmembrane region" description="Helical" evidence="8">
    <location>
        <begin position="265"/>
        <end position="291"/>
    </location>
</feature>
<evidence type="ECO:0000256" key="2">
    <source>
        <dbReference type="ARBA" id="ARBA00005346"/>
    </source>
</evidence>
<feature type="transmembrane region" description="Helical" evidence="8">
    <location>
        <begin position="439"/>
        <end position="459"/>
    </location>
</feature>
<evidence type="ECO:0000313" key="11">
    <source>
        <dbReference type="Proteomes" id="UP000232196"/>
    </source>
</evidence>
<dbReference type="PANTHER" id="PTHR42703">
    <property type="entry name" value="NADH DEHYDROGENASE"/>
    <property type="match status" value="1"/>
</dbReference>
<keyword evidence="11" id="KW-1185">Reference proteome</keyword>
<dbReference type="GO" id="GO:0005886">
    <property type="term" value="C:plasma membrane"/>
    <property type="evidence" value="ECO:0007669"/>
    <property type="project" value="UniProtKB-SubCell"/>
</dbReference>
<protein>
    <submittedName>
        <fullName evidence="10">Formate hydrogenase</fullName>
    </submittedName>
</protein>
<keyword evidence="4 7" id="KW-0812">Transmembrane</keyword>
<dbReference type="InterPro" id="IPR001750">
    <property type="entry name" value="ND/Mrp_TM"/>
</dbReference>
<feature type="transmembrane region" description="Helical" evidence="8">
    <location>
        <begin position="234"/>
        <end position="253"/>
    </location>
</feature>
<feature type="transmembrane region" description="Helical" evidence="8">
    <location>
        <begin position="354"/>
        <end position="384"/>
    </location>
</feature>
<evidence type="ECO:0000256" key="4">
    <source>
        <dbReference type="ARBA" id="ARBA00022692"/>
    </source>
</evidence>
<keyword evidence="5 8" id="KW-1133">Transmembrane helix</keyword>
<evidence type="ECO:0000313" key="10">
    <source>
        <dbReference type="EMBL" id="PJZ25988.1"/>
    </source>
</evidence>
<dbReference type="PANTHER" id="PTHR42703:SF1">
    <property type="entry name" value="NA(+)_H(+) ANTIPORTER SUBUNIT D1"/>
    <property type="match status" value="1"/>
</dbReference>
<evidence type="ECO:0000256" key="7">
    <source>
        <dbReference type="RuleBase" id="RU000320"/>
    </source>
</evidence>
<feature type="transmembrane region" description="Helical" evidence="8">
    <location>
        <begin position="61"/>
        <end position="81"/>
    </location>
</feature>
<feature type="domain" description="NADH:quinone oxidoreductase/Mrp antiporter transmembrane" evidence="9">
    <location>
        <begin position="134"/>
        <end position="343"/>
    </location>
</feature>
<sequence>MTVLAYLSVITSLLAPFLIGNVLGVDFFGKDSSIGLGLSLQAILGSFIAVYVYGYEKERKALVIFGYAVFFLSTGICYLVGKSLWLILFWELSTISAFLLYIGGKWNDASIRSFVALVAAGGIGAFCFTFWIFSNDPRSGLFFLILGLLIKSAFFGVHFWLPEAHAGAPAHASAAYSGLLVNLPLVLFSKFALPILPGTYYAAILIPIAGVGVLWAGITALFSREVKKSIAYSTVENMNFLWLSLLLSAYWQASEQESLRMLSKAFGVLFLISLVHHSISKTFQFLFFGYLTKLSGRSDADGNTGVGRTSGIPTFLAAIGTMSFLAIPGTTGFLSESTFIKLLSAVLEVADTSAALVLPLLILVCTGLAVGAAAHLKLFLGLVLSRPRTNFEDHGKNTTISVSLFLTGALVLISPLIILTLTNYYAVRVEWLDFSWFRGIGILNVIGLVILLSVGLLGLRHKIKERKLWDCGGLFGGSEVAIASSALSDPLAAPLGRYFADEAGNSRLDKGFIKILLRILSSLKAKIRGADDESISVDLTYSSFTVLTILIVIIIVRLAEGDIWSQLLSYLAF</sequence>
<evidence type="ECO:0000256" key="8">
    <source>
        <dbReference type="SAM" id="Phobius"/>
    </source>
</evidence>
<feature type="transmembrane region" description="Helical" evidence="8">
    <location>
        <begin position="173"/>
        <end position="193"/>
    </location>
</feature>
<keyword evidence="6 8" id="KW-0472">Membrane</keyword>
<feature type="transmembrane region" description="Helical" evidence="8">
    <location>
        <begin position="404"/>
        <end position="427"/>
    </location>
</feature>
<dbReference type="Pfam" id="PF00361">
    <property type="entry name" value="Proton_antipo_M"/>
    <property type="match status" value="1"/>
</dbReference>
<dbReference type="OrthoDB" id="344451at2"/>
<dbReference type="AlphaFoldDB" id="A0A2M9XE63"/>
<dbReference type="EMBL" id="NPDN01000003">
    <property type="protein sequence ID" value="PJZ25988.1"/>
    <property type="molecule type" value="Genomic_DNA"/>
</dbReference>
<dbReference type="InterPro" id="IPR050586">
    <property type="entry name" value="CPA3_Na-H_Antiporter_D"/>
</dbReference>
<feature type="transmembrane region" description="Helical" evidence="8">
    <location>
        <begin position="87"/>
        <end position="102"/>
    </location>
</feature>
<proteinExistence type="inferred from homology"/>
<feature type="transmembrane region" description="Helical" evidence="8">
    <location>
        <begin position="312"/>
        <end position="334"/>
    </location>
</feature>
<organism evidence="10 11">
    <name type="scientific">Leptospira hartskeerlii</name>
    <dbReference type="NCBI Taxonomy" id="2023177"/>
    <lineage>
        <taxon>Bacteria</taxon>
        <taxon>Pseudomonadati</taxon>
        <taxon>Spirochaetota</taxon>
        <taxon>Spirochaetia</taxon>
        <taxon>Leptospirales</taxon>
        <taxon>Leptospiraceae</taxon>
        <taxon>Leptospira</taxon>
    </lineage>
</organism>
<feature type="transmembrane region" description="Helical" evidence="8">
    <location>
        <begin position="34"/>
        <end position="54"/>
    </location>
</feature>
<gene>
    <name evidence="10" type="ORF">CH357_05645</name>
</gene>
<comment type="similarity">
    <text evidence="2">Belongs to the CPA3 antiporters (TC 2.A.63) subunit D family.</text>
</comment>
<dbReference type="Proteomes" id="UP000232196">
    <property type="component" value="Unassembled WGS sequence"/>
</dbReference>
<feature type="transmembrane region" description="Helical" evidence="8">
    <location>
        <begin position="140"/>
        <end position="161"/>
    </location>
</feature>
<feature type="transmembrane region" description="Helical" evidence="8">
    <location>
        <begin position="539"/>
        <end position="559"/>
    </location>
</feature>
<evidence type="ECO:0000259" key="9">
    <source>
        <dbReference type="Pfam" id="PF00361"/>
    </source>
</evidence>
<name>A0A2M9XE63_9LEPT</name>
<comment type="subcellular location">
    <subcellularLocation>
        <location evidence="1">Cell membrane</location>
        <topology evidence="1">Multi-pass membrane protein</topology>
    </subcellularLocation>
    <subcellularLocation>
        <location evidence="7">Membrane</location>
        <topology evidence="7">Multi-pass membrane protein</topology>
    </subcellularLocation>
</comment>
<evidence type="ECO:0000256" key="5">
    <source>
        <dbReference type="ARBA" id="ARBA00022989"/>
    </source>
</evidence>
<feature type="transmembrane region" description="Helical" evidence="8">
    <location>
        <begin position="114"/>
        <end position="134"/>
    </location>
</feature>
<reference evidence="10 11" key="1">
    <citation type="submission" date="2017-07" db="EMBL/GenBank/DDBJ databases">
        <title>Leptospira spp. isolated from tropical soils.</title>
        <authorList>
            <person name="Thibeaux R."/>
            <person name="Iraola G."/>
            <person name="Ferres I."/>
            <person name="Bierque E."/>
            <person name="Girault D."/>
            <person name="Soupe-Gilbert M.-E."/>
            <person name="Picardeau M."/>
            <person name="Goarant C."/>
        </authorList>
    </citation>
    <scope>NUCLEOTIDE SEQUENCE [LARGE SCALE GENOMIC DNA]</scope>
    <source>
        <strain evidence="10 11">MCA1-C-A1</strain>
    </source>
</reference>